<keyword evidence="6" id="KW-1185">Reference proteome</keyword>
<feature type="domain" description="Aldehyde dehydrogenase" evidence="4">
    <location>
        <begin position="3"/>
        <end position="451"/>
    </location>
</feature>
<dbReference type="GO" id="GO:0004030">
    <property type="term" value="F:aldehyde dehydrogenase [NAD(P)+] activity"/>
    <property type="evidence" value="ECO:0007669"/>
    <property type="project" value="InterPro"/>
</dbReference>
<protein>
    <submittedName>
        <fullName evidence="5">NAD-dependent aldehyde dehydrogenase</fullName>
    </submittedName>
</protein>
<comment type="caution">
    <text evidence="5">The sequence shown here is derived from an EMBL/GenBank/DDBJ whole genome shotgun (WGS) entry which is preliminary data.</text>
</comment>
<reference evidence="5 6" key="1">
    <citation type="journal article" date="2015" name="Genome Announc.">
        <title>Expanding the biotechnology potential of lactobacilli through comparative genomics of 213 strains and associated genera.</title>
        <authorList>
            <person name="Sun Z."/>
            <person name="Harris H.M."/>
            <person name="McCann A."/>
            <person name="Guo C."/>
            <person name="Argimon S."/>
            <person name="Zhang W."/>
            <person name="Yang X."/>
            <person name="Jeffery I.B."/>
            <person name="Cooney J.C."/>
            <person name="Kagawa T.F."/>
            <person name="Liu W."/>
            <person name="Song Y."/>
            <person name="Salvetti E."/>
            <person name="Wrobel A."/>
            <person name="Rasinkangas P."/>
            <person name="Parkhill J."/>
            <person name="Rea M.C."/>
            <person name="O'Sullivan O."/>
            <person name="Ritari J."/>
            <person name="Douillard F.P."/>
            <person name="Paul Ross R."/>
            <person name="Yang R."/>
            <person name="Briner A.E."/>
            <person name="Felis G.E."/>
            <person name="de Vos W.M."/>
            <person name="Barrangou R."/>
            <person name="Klaenhammer T.R."/>
            <person name="Caufield P.W."/>
            <person name="Cui Y."/>
            <person name="Zhang H."/>
            <person name="O'Toole P.W."/>
        </authorList>
    </citation>
    <scope>NUCLEOTIDE SEQUENCE [LARGE SCALE GENOMIC DNA]</scope>
    <source>
        <strain evidence="5 6">DSM 19519</strain>
    </source>
</reference>
<proteinExistence type="inferred from homology"/>
<dbReference type="PANTHER" id="PTHR43217:SF2">
    <property type="entry name" value="SUCCINATE-SEMIALDEHYDE DEHYDROGENASE [NADP(+)]"/>
    <property type="match status" value="1"/>
</dbReference>
<dbReference type="EMBL" id="AZDX01000007">
    <property type="protein sequence ID" value="KRL07234.1"/>
    <property type="molecule type" value="Genomic_DNA"/>
</dbReference>
<dbReference type="AlphaFoldDB" id="A0A0R1MPP9"/>
<dbReference type="Pfam" id="PF00171">
    <property type="entry name" value="Aldedh"/>
    <property type="match status" value="1"/>
</dbReference>
<keyword evidence="3" id="KW-0560">Oxidoreductase</keyword>
<dbReference type="GeneID" id="98311637"/>
<dbReference type="Gene3D" id="3.40.605.10">
    <property type="entry name" value="Aldehyde Dehydrogenase, Chain A, domain 1"/>
    <property type="match status" value="1"/>
</dbReference>
<dbReference type="PANTHER" id="PTHR43217">
    <property type="entry name" value="SUCCINATE SEMIALDEHYDE DEHYDROGENASE [NAD(P)+] SAD"/>
    <property type="match status" value="1"/>
</dbReference>
<gene>
    <name evidence="5" type="ORF">FC92_GL002010</name>
</gene>
<evidence type="ECO:0000313" key="5">
    <source>
        <dbReference type="EMBL" id="KRL07234.1"/>
    </source>
</evidence>
<evidence type="ECO:0000259" key="4">
    <source>
        <dbReference type="Pfam" id="PF00171"/>
    </source>
</evidence>
<dbReference type="InterPro" id="IPR044148">
    <property type="entry name" value="ALDH_GabD1-like"/>
</dbReference>
<dbReference type="CDD" id="cd07100">
    <property type="entry name" value="ALDH_SSADH1_GabD1"/>
    <property type="match status" value="1"/>
</dbReference>
<evidence type="ECO:0000256" key="1">
    <source>
        <dbReference type="ARBA" id="ARBA00009986"/>
    </source>
</evidence>
<dbReference type="OrthoDB" id="9762913at2"/>
<dbReference type="RefSeq" id="WP_057869190.1">
    <property type="nucleotide sequence ID" value="NZ_AZDX01000007.1"/>
</dbReference>
<comment type="similarity">
    <text evidence="1">Belongs to the aldehyde dehydrogenase family.</text>
</comment>
<dbReference type="InterPro" id="IPR016163">
    <property type="entry name" value="Ald_DH_C"/>
</dbReference>
<dbReference type="Proteomes" id="UP000051448">
    <property type="component" value="Unassembled WGS sequence"/>
</dbReference>
<evidence type="ECO:0000256" key="3">
    <source>
        <dbReference type="ARBA" id="ARBA00023002"/>
    </source>
</evidence>
<sequence>MAYKVINPYSGNLVKEYKLMSTDDVAKRLDQAEKFYKAQKKVPVSERSKKLVKFTEILEKNQDKLAKEAAINMGKKVAEGKGEVLLCANLARYYADKGPSLLEPKPYEYSDGKKALLEYHSIGIVASIEPWNFPYSQVVRVLAPNYLLGNPVVLKHAGIVAGCAKLLEDLATEAGLGDGGFTNLFVSHDQIADIIADERVQGVALTGSEDAGRIIAGQAGKNLVKSTMELGGSDVFVILDDADLELAVNDAVGARLRNAGQVCTSAKRYIVEESVAERFISGIEKKFKNIKLGDPLDEDTELTPLSSKNAVEGLQKQVEEAVANGAEVLVAGGPVQGDGYFFKPVVLANIKHDNPAYYQEFFGPVAQVHVVPNDDAVVELANDSFFGLAGAVYSQNIERAHAIASAIETGQVFINRPSGAHPELPFGGIKHSGYGREMSDLGLYEFANEKIIVFN</sequence>
<dbReference type="InterPro" id="IPR016162">
    <property type="entry name" value="Ald_DH_N"/>
</dbReference>
<name>A0A0R1MPP9_9LACO</name>
<accession>A0A0R1MPP9</accession>
<dbReference type="GO" id="GO:0004777">
    <property type="term" value="F:succinate-semialdehyde dehydrogenase (NAD+) activity"/>
    <property type="evidence" value="ECO:0007669"/>
    <property type="project" value="TreeGrafter"/>
</dbReference>
<dbReference type="SUPFAM" id="SSF53720">
    <property type="entry name" value="ALDH-like"/>
    <property type="match status" value="1"/>
</dbReference>
<dbReference type="Gene3D" id="3.40.309.10">
    <property type="entry name" value="Aldehyde Dehydrogenase, Chain A, domain 2"/>
    <property type="match status" value="1"/>
</dbReference>
<dbReference type="FunFam" id="3.40.309.10:FF:000009">
    <property type="entry name" value="Aldehyde dehydrogenase A"/>
    <property type="match status" value="1"/>
</dbReference>
<evidence type="ECO:0000313" key="6">
    <source>
        <dbReference type="Proteomes" id="UP000051448"/>
    </source>
</evidence>
<dbReference type="InterPro" id="IPR015590">
    <property type="entry name" value="Aldehyde_DH_dom"/>
</dbReference>
<dbReference type="InterPro" id="IPR016161">
    <property type="entry name" value="Ald_DH/histidinol_DH"/>
</dbReference>
<dbReference type="InterPro" id="IPR047110">
    <property type="entry name" value="GABD/Sad-like"/>
</dbReference>
<keyword evidence="2" id="KW-0521">NADP</keyword>
<evidence type="ECO:0000256" key="2">
    <source>
        <dbReference type="ARBA" id="ARBA00022857"/>
    </source>
</evidence>
<dbReference type="PATRIC" id="fig|1423759.3.peg.2102"/>
<dbReference type="STRING" id="1423759.FC92_GL002010"/>
<organism evidence="5 6">
    <name type="scientific">Liquorilactobacillus hordei DSM 19519</name>
    <dbReference type="NCBI Taxonomy" id="1423759"/>
    <lineage>
        <taxon>Bacteria</taxon>
        <taxon>Bacillati</taxon>
        <taxon>Bacillota</taxon>
        <taxon>Bacilli</taxon>
        <taxon>Lactobacillales</taxon>
        <taxon>Lactobacillaceae</taxon>
        <taxon>Liquorilactobacillus</taxon>
    </lineage>
</organism>